<name>A0A841J5B7_9SPHI</name>
<accession>A0A841J5B7</accession>
<evidence type="ECO:0000313" key="3">
    <source>
        <dbReference type="EMBL" id="MBB6125984.1"/>
    </source>
</evidence>
<proteinExistence type="predicted"/>
<dbReference type="Proteomes" id="UP000548326">
    <property type="component" value="Unassembled WGS sequence"/>
</dbReference>
<reference evidence="3 4" key="1">
    <citation type="submission" date="2020-08" db="EMBL/GenBank/DDBJ databases">
        <title>Genomic Encyclopedia of Type Strains, Phase IV (KMG-V): Genome sequencing to study the core and pangenomes of soil and plant-associated prokaryotes.</title>
        <authorList>
            <person name="Whitman W."/>
        </authorList>
    </citation>
    <scope>NUCLEOTIDE SEQUENCE [LARGE SCALE GENOMIC DNA]</scope>
    <source>
        <strain evidence="3 4">MP601</strain>
    </source>
</reference>
<keyword evidence="1" id="KW-0732">Signal</keyword>
<sequence length="277" mass="29906">MKRSFYFLLFIVGFILHSKAQAQPKRIVTLNGALTETVDALGLGKSIVAVDVTSTYPAYVNTLPKVSKNRSVSAEGLISFNPDVVLAPEGSVSKEIESQINAAGIKLVRIKQVFTIDGTYQFIRDVAAAVNATTKGDALIKQTKDKVTKALALVKQQPKNTKVLFIYARGPGVMMVAGKNTHIDAIISLAGGKNAVSAFNDFKPYTTEALVEANPDVILMFDFGFSSLGGMESILKIPGMAQTNAGKNKRIVQMDADLLINFSTRLDQAILQLHSKI</sequence>
<evidence type="ECO:0000256" key="1">
    <source>
        <dbReference type="SAM" id="SignalP"/>
    </source>
</evidence>
<dbReference type="Pfam" id="PF01497">
    <property type="entry name" value="Peripla_BP_2"/>
    <property type="match status" value="1"/>
</dbReference>
<protein>
    <submittedName>
        <fullName evidence="3">Iron complex transport system substrate-binding protein</fullName>
    </submittedName>
</protein>
<dbReference type="PROSITE" id="PS50983">
    <property type="entry name" value="FE_B12_PBP"/>
    <property type="match status" value="1"/>
</dbReference>
<dbReference type="Gene3D" id="3.40.50.1980">
    <property type="entry name" value="Nitrogenase molybdenum iron protein domain"/>
    <property type="match status" value="2"/>
</dbReference>
<feature type="domain" description="Fe/B12 periplasmic-binding" evidence="2">
    <location>
        <begin position="26"/>
        <end position="277"/>
    </location>
</feature>
<organism evidence="3 4">
    <name type="scientific">Mucilaginibacter lappiensis</name>
    <dbReference type="NCBI Taxonomy" id="354630"/>
    <lineage>
        <taxon>Bacteria</taxon>
        <taxon>Pseudomonadati</taxon>
        <taxon>Bacteroidota</taxon>
        <taxon>Sphingobacteriia</taxon>
        <taxon>Sphingobacteriales</taxon>
        <taxon>Sphingobacteriaceae</taxon>
        <taxon>Mucilaginibacter</taxon>
    </lineage>
</organism>
<dbReference type="InterPro" id="IPR050902">
    <property type="entry name" value="ABC_Transporter_SBP"/>
</dbReference>
<dbReference type="RefSeq" id="WP_183584909.1">
    <property type="nucleotide sequence ID" value="NZ_JACHCA010000001.1"/>
</dbReference>
<evidence type="ECO:0000259" key="2">
    <source>
        <dbReference type="PROSITE" id="PS50983"/>
    </source>
</evidence>
<evidence type="ECO:0000313" key="4">
    <source>
        <dbReference type="Proteomes" id="UP000548326"/>
    </source>
</evidence>
<dbReference type="PANTHER" id="PTHR30535:SF4">
    <property type="entry name" value="HEMIN-BINDING PERIPLASMIC PROTEIN HMUT"/>
    <property type="match status" value="1"/>
</dbReference>
<gene>
    <name evidence="3" type="ORF">HDF22_000085</name>
</gene>
<feature type="chain" id="PRO_5033034998" evidence="1">
    <location>
        <begin position="23"/>
        <end position="277"/>
    </location>
</feature>
<dbReference type="EMBL" id="JACHCA010000001">
    <property type="protein sequence ID" value="MBB6125984.1"/>
    <property type="molecule type" value="Genomic_DNA"/>
</dbReference>
<dbReference type="PANTHER" id="PTHR30535">
    <property type="entry name" value="VITAMIN B12-BINDING PROTEIN"/>
    <property type="match status" value="1"/>
</dbReference>
<feature type="signal peptide" evidence="1">
    <location>
        <begin position="1"/>
        <end position="22"/>
    </location>
</feature>
<dbReference type="AlphaFoldDB" id="A0A841J5B7"/>
<dbReference type="InterPro" id="IPR002491">
    <property type="entry name" value="ABC_transptr_periplasmic_BD"/>
</dbReference>
<dbReference type="SUPFAM" id="SSF53807">
    <property type="entry name" value="Helical backbone' metal receptor"/>
    <property type="match status" value="1"/>
</dbReference>
<comment type="caution">
    <text evidence="3">The sequence shown here is derived from an EMBL/GenBank/DDBJ whole genome shotgun (WGS) entry which is preliminary data.</text>
</comment>